<dbReference type="SUPFAM" id="SSF55729">
    <property type="entry name" value="Acyl-CoA N-acyltransferases (Nat)"/>
    <property type="match status" value="1"/>
</dbReference>
<protein>
    <submittedName>
        <fullName evidence="1">GNAT family N-acetyltransferase</fullName>
    </submittedName>
</protein>
<reference evidence="1" key="1">
    <citation type="submission" date="2022-09" db="EMBL/GenBank/DDBJ databases">
        <title>Genomic of Burkholderia gladioli.</title>
        <authorList>
            <person name="Wu H."/>
        </authorList>
    </citation>
    <scope>NUCLEOTIDE SEQUENCE</scope>
    <source>
        <strain evidence="1">ZN-S4</strain>
        <plasmid evidence="1">unnamed1</plasmid>
    </source>
</reference>
<keyword evidence="1" id="KW-0614">Plasmid</keyword>
<evidence type="ECO:0000313" key="2">
    <source>
        <dbReference type="Proteomes" id="UP001059745"/>
    </source>
</evidence>
<gene>
    <name evidence="1" type="ORF">NYZ96_35105</name>
</gene>
<proteinExistence type="predicted"/>
<dbReference type="Pfam" id="PF11039">
    <property type="entry name" value="DUF2824"/>
    <property type="match status" value="1"/>
</dbReference>
<evidence type="ECO:0000313" key="1">
    <source>
        <dbReference type="EMBL" id="UWX75374.1"/>
    </source>
</evidence>
<dbReference type="Gene3D" id="3.40.630.30">
    <property type="match status" value="1"/>
</dbReference>
<geneLocation type="plasmid" evidence="1 2">
    <name>unnamed1</name>
</geneLocation>
<dbReference type="Proteomes" id="UP001059745">
    <property type="component" value="Plasmid unnamed1"/>
</dbReference>
<dbReference type="InterPro" id="IPR016181">
    <property type="entry name" value="Acyl_CoA_acyltransferase"/>
</dbReference>
<dbReference type="EMBL" id="CP104216">
    <property type="protein sequence ID" value="UWX75374.1"/>
    <property type="molecule type" value="Genomic_DNA"/>
</dbReference>
<sequence length="159" mass="18122">MIRALHDQEVINSVYANPAIRKRIQHDHWNPSYIALQTIGYLGAWDEERFCGFFMIRELSKLDIEIHACLLPEAVALSRVLGVEVLHLLFNASPIRRVSAPIISDLVSAQNYVRKLGFKQEGVLRDACSRNGALLDVVLFGMTKTDFGEQSELHFERDR</sequence>
<name>A0AB38U5V1_BURGA</name>
<organism evidence="1 2">
    <name type="scientific">Burkholderia gladioli</name>
    <name type="common">Pseudomonas marginata</name>
    <name type="synonym">Phytomonas marginata</name>
    <dbReference type="NCBI Taxonomy" id="28095"/>
    <lineage>
        <taxon>Bacteria</taxon>
        <taxon>Pseudomonadati</taxon>
        <taxon>Pseudomonadota</taxon>
        <taxon>Betaproteobacteria</taxon>
        <taxon>Burkholderiales</taxon>
        <taxon>Burkholderiaceae</taxon>
        <taxon>Burkholderia</taxon>
    </lineage>
</organism>
<dbReference type="AlphaFoldDB" id="A0AB38U5V1"/>
<dbReference type="RefSeq" id="WP_186267821.1">
    <property type="nucleotide sequence ID" value="NZ_CADFCL010000014.1"/>
</dbReference>
<accession>A0AB38U5V1</accession>
<dbReference type="InterPro" id="IPR022568">
    <property type="entry name" value="DUF2824"/>
</dbReference>